<gene>
    <name evidence="4" type="ORF">JKILLFL_G471</name>
</gene>
<evidence type="ECO:0000256" key="2">
    <source>
        <dbReference type="ARBA" id="ARBA00023002"/>
    </source>
</evidence>
<dbReference type="AlphaFoldDB" id="A0A9N8LS66"/>
<sequence length="139" mass="14677">IRKARVTKLIHENGAVTGVEYIVNGQTLKEFGPVILATGGYAADFDEGEGGLLKKYRPELLKLSTTNGDHCTGDGQKMIAAIGGKLIDLEKVQVHPTGLVDPKDPDAKVKFFITSCPRYPFFGGNSTKATSGINGAGGV</sequence>
<dbReference type="InterPro" id="IPR027477">
    <property type="entry name" value="Succ_DH/fumarate_Rdtase_cat_sf"/>
</dbReference>
<keyword evidence="1" id="KW-0285">Flavoprotein</keyword>
<dbReference type="InterPro" id="IPR050315">
    <property type="entry name" value="FAD-oxidoreductase_2"/>
</dbReference>
<dbReference type="PANTHER" id="PTHR43400">
    <property type="entry name" value="FUMARATE REDUCTASE"/>
    <property type="match status" value="1"/>
</dbReference>
<evidence type="ECO:0000313" key="4">
    <source>
        <dbReference type="EMBL" id="CAD6926309.1"/>
    </source>
</evidence>
<evidence type="ECO:0000259" key="3">
    <source>
        <dbReference type="Pfam" id="PF00890"/>
    </source>
</evidence>
<feature type="domain" description="FAD-dependent oxidoreductase 2 FAD-binding" evidence="3">
    <location>
        <begin position="3"/>
        <end position="106"/>
    </location>
</feature>
<reference evidence="4 5" key="1">
    <citation type="submission" date="2020-10" db="EMBL/GenBank/DDBJ databases">
        <authorList>
            <person name="Sedaghatjoo S."/>
        </authorList>
    </citation>
    <scope>NUCLEOTIDE SEQUENCE [LARGE SCALE GENOMIC DNA]</scope>
    <source>
        <strain evidence="4 5">LLFL</strain>
    </source>
</reference>
<keyword evidence="2" id="KW-0560">Oxidoreductase</keyword>
<name>A0A9N8LS66_9BASI</name>
<dbReference type="Proteomes" id="UP000836404">
    <property type="component" value="Unassembled WGS sequence"/>
</dbReference>
<dbReference type="PANTHER" id="PTHR43400:SF1">
    <property type="entry name" value="FUMARATE REDUCTASE"/>
    <property type="match status" value="1"/>
</dbReference>
<comment type="caution">
    <text evidence="4">The sequence shown here is derived from an EMBL/GenBank/DDBJ whole genome shotgun (WGS) entry which is preliminary data.</text>
</comment>
<dbReference type="InterPro" id="IPR003953">
    <property type="entry name" value="FAD-dep_OxRdtase_2_FAD-bd"/>
</dbReference>
<dbReference type="Gene3D" id="3.90.700.10">
    <property type="entry name" value="Succinate dehydrogenase/fumarate reductase flavoprotein, catalytic domain"/>
    <property type="match status" value="1"/>
</dbReference>
<feature type="non-terminal residue" evidence="4">
    <location>
        <position position="1"/>
    </location>
</feature>
<keyword evidence="5" id="KW-1185">Reference proteome</keyword>
<dbReference type="GO" id="GO:0016491">
    <property type="term" value="F:oxidoreductase activity"/>
    <property type="evidence" value="ECO:0007669"/>
    <property type="project" value="UniProtKB-KW"/>
</dbReference>
<proteinExistence type="predicted"/>
<dbReference type="Pfam" id="PF00890">
    <property type="entry name" value="FAD_binding_2"/>
    <property type="match status" value="1"/>
</dbReference>
<evidence type="ECO:0000256" key="1">
    <source>
        <dbReference type="ARBA" id="ARBA00022630"/>
    </source>
</evidence>
<dbReference type="InterPro" id="IPR036188">
    <property type="entry name" value="FAD/NAD-bd_sf"/>
</dbReference>
<organism evidence="4 5">
    <name type="scientific">Tilletia laevis</name>
    <dbReference type="NCBI Taxonomy" id="157183"/>
    <lineage>
        <taxon>Eukaryota</taxon>
        <taxon>Fungi</taxon>
        <taxon>Dikarya</taxon>
        <taxon>Basidiomycota</taxon>
        <taxon>Ustilaginomycotina</taxon>
        <taxon>Exobasidiomycetes</taxon>
        <taxon>Tilletiales</taxon>
        <taxon>Tilletiaceae</taxon>
        <taxon>Tilletia</taxon>
    </lineage>
</organism>
<dbReference type="EMBL" id="CAJHJF010002442">
    <property type="protein sequence ID" value="CAD6926309.1"/>
    <property type="molecule type" value="Genomic_DNA"/>
</dbReference>
<protein>
    <recommendedName>
        <fullName evidence="3">FAD-dependent oxidoreductase 2 FAD-binding domain-containing protein</fullName>
    </recommendedName>
</protein>
<evidence type="ECO:0000313" key="5">
    <source>
        <dbReference type="Proteomes" id="UP000836404"/>
    </source>
</evidence>
<dbReference type="Gene3D" id="3.50.50.60">
    <property type="entry name" value="FAD/NAD(P)-binding domain"/>
    <property type="match status" value="1"/>
</dbReference>
<accession>A0A9N8LS66</accession>
<dbReference type="SUPFAM" id="SSF51905">
    <property type="entry name" value="FAD/NAD(P)-binding domain"/>
    <property type="match status" value="1"/>
</dbReference>